<evidence type="ECO:0000313" key="1">
    <source>
        <dbReference type="EMBL" id="GIU41116.1"/>
    </source>
</evidence>
<proteinExistence type="predicted"/>
<accession>A0ABQ4P0S0</accession>
<dbReference type="RefSeq" id="WP_220756964.1">
    <property type="nucleotide sequence ID" value="NZ_BPEU01000013.1"/>
</dbReference>
<name>A0ABQ4P0S0_SHECO</name>
<sequence length="119" mass="13823">MDAQDDSKQQYRVNRIISYYFLIKQIITVAGFLRCYSLAINKLPEPNMITEAREAQLSLYSELNANVRTLILPCSEKKLSKADIAFNLYQGTGYLSIVKKWPKSKLDEAFNIYFIVRPY</sequence>
<organism evidence="1 2">
    <name type="scientific">Shewanella colwelliana</name>
    <name type="common">Alteromonas colwelliana</name>
    <dbReference type="NCBI Taxonomy" id="23"/>
    <lineage>
        <taxon>Bacteria</taxon>
        <taxon>Pseudomonadati</taxon>
        <taxon>Pseudomonadota</taxon>
        <taxon>Gammaproteobacteria</taxon>
        <taxon>Alteromonadales</taxon>
        <taxon>Shewanellaceae</taxon>
        <taxon>Shewanella</taxon>
    </lineage>
</organism>
<gene>
    <name evidence="1" type="ORF">TUM3794_20860</name>
</gene>
<dbReference type="Proteomes" id="UP000773469">
    <property type="component" value="Unassembled WGS sequence"/>
</dbReference>
<comment type="caution">
    <text evidence="1">The sequence shown here is derived from an EMBL/GenBank/DDBJ whole genome shotgun (WGS) entry which is preliminary data.</text>
</comment>
<dbReference type="EMBL" id="BPEU01000013">
    <property type="protein sequence ID" value="GIU41116.1"/>
    <property type="molecule type" value="Genomic_DNA"/>
</dbReference>
<keyword evidence="2" id="KW-1185">Reference proteome</keyword>
<evidence type="ECO:0000313" key="2">
    <source>
        <dbReference type="Proteomes" id="UP000773469"/>
    </source>
</evidence>
<protein>
    <submittedName>
        <fullName evidence="1">Uncharacterized protein</fullName>
    </submittedName>
</protein>
<reference evidence="1 2" key="1">
    <citation type="submission" date="2021-05" db="EMBL/GenBank/DDBJ databases">
        <title>Molecular characterization for Shewanella algae harboring chromosomal blaOXA-55-like strains isolated from clinical and environment sample.</title>
        <authorList>
            <person name="Ohama Y."/>
            <person name="Aoki K."/>
            <person name="Harada S."/>
            <person name="Moriya K."/>
            <person name="Ishii Y."/>
            <person name="Tateda K."/>
        </authorList>
    </citation>
    <scope>NUCLEOTIDE SEQUENCE [LARGE SCALE GENOMIC DNA]</scope>
    <source>
        <strain evidence="1 2">MBTL60-118</strain>
    </source>
</reference>